<feature type="compositionally biased region" description="Low complexity" evidence="4">
    <location>
        <begin position="358"/>
        <end position="377"/>
    </location>
</feature>
<comment type="caution">
    <text evidence="7">The sequence shown here is derived from an EMBL/GenBank/DDBJ whole genome shotgun (WGS) entry which is preliminary data.</text>
</comment>
<evidence type="ECO:0000256" key="1">
    <source>
        <dbReference type="ARBA" id="ARBA00006043"/>
    </source>
</evidence>
<evidence type="ECO:0000259" key="6">
    <source>
        <dbReference type="Pfam" id="PF24842"/>
    </source>
</evidence>
<evidence type="ECO:0000313" key="8">
    <source>
        <dbReference type="Proteomes" id="UP000827284"/>
    </source>
</evidence>
<feature type="compositionally biased region" description="Basic and acidic residues" evidence="4">
    <location>
        <begin position="314"/>
        <end position="323"/>
    </location>
</feature>
<dbReference type="Pfam" id="PF03152">
    <property type="entry name" value="UFD1_N1"/>
    <property type="match status" value="1"/>
</dbReference>
<dbReference type="OrthoDB" id="422728at2759"/>
<dbReference type="GO" id="GO:0034098">
    <property type="term" value="C:VCP-NPL4-UFD1 AAA ATPase complex"/>
    <property type="evidence" value="ECO:0007669"/>
    <property type="project" value="TreeGrafter"/>
</dbReference>
<dbReference type="PANTHER" id="PTHR12555:SF13">
    <property type="entry name" value="UBIQUITIN RECOGNITION FACTOR IN ER-ASSOCIATED DEGRADATION PROTEIN 1"/>
    <property type="match status" value="1"/>
</dbReference>
<comment type="similarity">
    <text evidence="1">Belongs to the UFD1 family.</text>
</comment>
<evidence type="ECO:0000313" key="7">
    <source>
        <dbReference type="EMBL" id="GJJ69917.1"/>
    </source>
</evidence>
<feature type="region of interest" description="Disordered" evidence="4">
    <location>
        <begin position="218"/>
        <end position="274"/>
    </location>
</feature>
<dbReference type="Pfam" id="PF24842">
    <property type="entry name" value="UFD1_N2"/>
    <property type="match status" value="1"/>
</dbReference>
<feature type="compositionally biased region" description="Polar residues" evidence="4">
    <location>
        <begin position="240"/>
        <end position="256"/>
    </location>
</feature>
<reference evidence="7" key="2">
    <citation type="journal article" date="2022" name="Microbiol. Resour. Announc.">
        <title>Whole-Genome Sequence of Entomortierella parvispora E1425, a Mucoromycotan Fungus Associated with Burkholderiaceae-Related Endosymbiotic Bacteria.</title>
        <authorList>
            <person name="Herlambang A."/>
            <person name="Guo Y."/>
            <person name="Takashima Y."/>
            <person name="Narisawa K."/>
            <person name="Ohta H."/>
            <person name="Nishizawa T."/>
        </authorList>
    </citation>
    <scope>NUCLEOTIDE SEQUENCE</scope>
    <source>
        <strain evidence="7">E1425</strain>
    </source>
</reference>
<evidence type="ECO:0000256" key="4">
    <source>
        <dbReference type="SAM" id="MobiDB-lite"/>
    </source>
</evidence>
<evidence type="ECO:0000256" key="2">
    <source>
        <dbReference type="ARBA" id="ARBA00022786"/>
    </source>
</evidence>
<dbReference type="Gene3D" id="2.40.40.50">
    <property type="entry name" value="Ubiquitin fusion degradation protein UFD1, N-terminal domain"/>
    <property type="match status" value="1"/>
</dbReference>
<dbReference type="EMBL" id="BQFW01000003">
    <property type="protein sequence ID" value="GJJ69917.1"/>
    <property type="molecule type" value="Genomic_DNA"/>
</dbReference>
<feature type="domain" description="Ubiquitin fusion degradation protein UFD1 N-terminal subdomain 2" evidence="6">
    <location>
        <begin position="121"/>
        <end position="196"/>
    </location>
</feature>
<feature type="compositionally biased region" description="Polar residues" evidence="4">
    <location>
        <begin position="339"/>
        <end position="357"/>
    </location>
</feature>
<keyword evidence="2" id="KW-0833">Ubl conjugation pathway</keyword>
<feature type="region of interest" description="Disordered" evidence="4">
    <location>
        <begin position="313"/>
        <end position="393"/>
    </location>
</feature>
<keyword evidence="8" id="KW-1185">Reference proteome</keyword>
<gene>
    <name evidence="7" type="ORF">EMPS_02266</name>
</gene>
<feature type="compositionally biased region" description="Low complexity" evidence="4">
    <location>
        <begin position="258"/>
        <end position="269"/>
    </location>
</feature>
<accession>A0A9P3H542</accession>
<dbReference type="InterPro" id="IPR004854">
    <property type="entry name" value="Ufd1-like"/>
</dbReference>
<dbReference type="PANTHER" id="PTHR12555">
    <property type="entry name" value="UBIQUITIN FUSION DEGRADATON PROTEIN 1"/>
    <property type="match status" value="1"/>
</dbReference>
<name>A0A9P3H542_9FUNG</name>
<dbReference type="InterPro" id="IPR042299">
    <property type="entry name" value="Ufd1-like_Nn"/>
</dbReference>
<dbReference type="GO" id="GO:0006511">
    <property type="term" value="P:ubiquitin-dependent protein catabolic process"/>
    <property type="evidence" value="ECO:0007669"/>
    <property type="project" value="InterPro"/>
</dbReference>
<proteinExistence type="inferred from homology"/>
<dbReference type="Gene3D" id="3.10.330.10">
    <property type="match status" value="1"/>
</dbReference>
<organism evidence="7 8">
    <name type="scientific">Entomortierella parvispora</name>
    <dbReference type="NCBI Taxonomy" id="205924"/>
    <lineage>
        <taxon>Eukaryota</taxon>
        <taxon>Fungi</taxon>
        <taxon>Fungi incertae sedis</taxon>
        <taxon>Mucoromycota</taxon>
        <taxon>Mortierellomycotina</taxon>
        <taxon>Mortierellomycetes</taxon>
        <taxon>Mortierellales</taxon>
        <taxon>Mortierellaceae</taxon>
        <taxon>Entomortierella</taxon>
    </lineage>
</organism>
<feature type="domain" description="Ubiquitin fusion degradation protein UFD1 N-terminal subdomain 1" evidence="5">
    <location>
        <begin position="23"/>
        <end position="119"/>
    </location>
</feature>
<dbReference type="FunFam" id="2.40.40.50:FF:000001">
    <property type="entry name" value="Ubiquitin fusion degradation protein 1 homolog"/>
    <property type="match status" value="1"/>
</dbReference>
<feature type="compositionally biased region" description="Basic and acidic residues" evidence="4">
    <location>
        <begin position="218"/>
        <end position="234"/>
    </location>
</feature>
<dbReference type="GO" id="GO:0036503">
    <property type="term" value="P:ERAD pathway"/>
    <property type="evidence" value="ECO:0007669"/>
    <property type="project" value="TreeGrafter"/>
</dbReference>
<dbReference type="InterPro" id="IPR055417">
    <property type="entry name" value="UFD1_N1"/>
</dbReference>
<evidence type="ECO:0000259" key="5">
    <source>
        <dbReference type="Pfam" id="PF03152"/>
    </source>
</evidence>
<dbReference type="GO" id="GO:0031593">
    <property type="term" value="F:polyubiquitin modification-dependent protein binding"/>
    <property type="evidence" value="ECO:0007669"/>
    <property type="project" value="TreeGrafter"/>
</dbReference>
<dbReference type="Proteomes" id="UP000827284">
    <property type="component" value="Unassembled WGS sequence"/>
</dbReference>
<protein>
    <recommendedName>
        <fullName evidence="3">Ubiquitin fusion degradation protein 1</fullName>
    </recommendedName>
</protein>
<evidence type="ECO:0000256" key="3">
    <source>
        <dbReference type="ARBA" id="ARBA00074895"/>
    </source>
</evidence>
<dbReference type="AlphaFoldDB" id="A0A9P3H542"/>
<dbReference type="InterPro" id="IPR055418">
    <property type="entry name" value="UFD1_N2"/>
</dbReference>
<sequence length="393" mass="42056">MYSGYDDYPSYGGFGMGSRGGGFSEQYRCYSVAMMQGNERQNVNNGGKIILPQSALAKLASLHIQYPMLFELSKGAQKTHAGVLEFIAEEGRVYLPHWMMKTLVLNEGDLVTVKSAGLPLGSFVKIQPQSVDFLDISDPKAVLENALRNFSTLTQGDNIEISYNDKIYGILVMEIKPPGVGISIVETDLEVDFAPPVGYQEPTPQPRSRPIMESKLRKEVEERMATPDSAKKVPFEGQGQRLSNTVAGSKSKTVNKVASPTPSTASTATGKEKPVDILDQDGAAAPAALNLPLGHLFFGYKYVAPKSAEEEAAEAEKAKKEPVFEGSGQTLRPPRKTNTRGSGANSPSPSVISSAGGTSRASTPAQPAPAAAPTTSESKPELIPFQGKGNTMR</sequence>
<reference evidence="7" key="1">
    <citation type="submission" date="2021-11" db="EMBL/GenBank/DDBJ databases">
        <authorList>
            <person name="Herlambang A."/>
            <person name="Guo Y."/>
            <person name="Takashima Y."/>
            <person name="Nishizawa T."/>
        </authorList>
    </citation>
    <scope>NUCLEOTIDE SEQUENCE</scope>
    <source>
        <strain evidence="7">E1425</strain>
    </source>
</reference>